<sequence>MAACPPSWLIVNTRSGSHSAAREAELKRVLAEQGLDCDLTVSFPDADLPSRSLLEESGIERLIIFTGDGTANGAIAKLAGWGGEILFLPGGTMNLLSGRLHGEEVEAEEILARVARGAYRRIRLPVVRCEKGNALAGFLAGPGTAWANVREAMRDIDVAGLAEHTSDAVAETTYGARVRMADPAQGRPDGYPLLEITPSARGMQVDAYCADDAAGYLQQGWALLRRRFREGPHERLGLFDRLEIANCEGEPLNVLLDGEPETLGPEAVLQLAETEVDLLATDHGY</sequence>
<evidence type="ECO:0000313" key="3">
    <source>
        <dbReference type="Proteomes" id="UP001240639"/>
    </source>
</evidence>
<dbReference type="EMBL" id="JAVAIM010000001">
    <property type="protein sequence ID" value="MDP4573796.1"/>
    <property type="molecule type" value="Genomic_DNA"/>
</dbReference>
<accession>A0ABT9HL03</accession>
<comment type="caution">
    <text evidence="2">The sequence shown here is derived from an EMBL/GenBank/DDBJ whole genome shotgun (WGS) entry which is preliminary data.</text>
</comment>
<proteinExistence type="predicted"/>
<keyword evidence="2" id="KW-0418">Kinase</keyword>
<dbReference type="PROSITE" id="PS50146">
    <property type="entry name" value="DAGK"/>
    <property type="match status" value="1"/>
</dbReference>
<dbReference type="Pfam" id="PF00781">
    <property type="entry name" value="DAGK_cat"/>
    <property type="match status" value="1"/>
</dbReference>
<protein>
    <submittedName>
        <fullName evidence="2">Diacylglycerol kinase family protein</fullName>
    </submittedName>
</protein>
<name>A0ABT9HL03_9SPHN</name>
<dbReference type="Gene3D" id="3.40.50.10330">
    <property type="entry name" value="Probable inorganic polyphosphate/atp-NAD kinase, domain 1"/>
    <property type="match status" value="1"/>
</dbReference>
<evidence type="ECO:0000313" key="2">
    <source>
        <dbReference type="EMBL" id="MDP4573796.1"/>
    </source>
</evidence>
<dbReference type="RefSeq" id="WP_305933423.1">
    <property type="nucleotide sequence ID" value="NZ_JAVAIM010000001.1"/>
</dbReference>
<dbReference type="InterPro" id="IPR016064">
    <property type="entry name" value="NAD/diacylglycerol_kinase_sf"/>
</dbReference>
<dbReference type="InterPro" id="IPR017438">
    <property type="entry name" value="ATP-NAD_kinase_N"/>
</dbReference>
<organism evidence="2 3">
    <name type="scientific">Qipengyuania profundimaris</name>
    <dbReference type="NCBI Taxonomy" id="3067652"/>
    <lineage>
        <taxon>Bacteria</taxon>
        <taxon>Pseudomonadati</taxon>
        <taxon>Pseudomonadota</taxon>
        <taxon>Alphaproteobacteria</taxon>
        <taxon>Sphingomonadales</taxon>
        <taxon>Erythrobacteraceae</taxon>
        <taxon>Qipengyuania</taxon>
    </lineage>
</organism>
<gene>
    <name evidence="2" type="ORF">Q9K02_01415</name>
</gene>
<keyword evidence="3" id="KW-1185">Reference proteome</keyword>
<reference evidence="2 3" key="1">
    <citation type="submission" date="2023-08" db="EMBL/GenBank/DDBJ databases">
        <title>genomic of G39.</title>
        <authorList>
            <person name="Wang Y."/>
        </authorList>
    </citation>
    <scope>NUCLEOTIDE SEQUENCE [LARGE SCALE GENOMIC DNA]</scope>
    <source>
        <strain evidence="2 3">G39</strain>
    </source>
</reference>
<dbReference type="GO" id="GO:0016301">
    <property type="term" value="F:kinase activity"/>
    <property type="evidence" value="ECO:0007669"/>
    <property type="project" value="UniProtKB-KW"/>
</dbReference>
<evidence type="ECO:0000259" key="1">
    <source>
        <dbReference type="PROSITE" id="PS50146"/>
    </source>
</evidence>
<feature type="domain" description="DAGKc" evidence="1">
    <location>
        <begin position="2"/>
        <end position="131"/>
    </location>
</feature>
<dbReference type="Proteomes" id="UP001240639">
    <property type="component" value="Unassembled WGS sequence"/>
</dbReference>
<dbReference type="SUPFAM" id="SSF111331">
    <property type="entry name" value="NAD kinase/diacylglycerol kinase-like"/>
    <property type="match status" value="1"/>
</dbReference>
<dbReference type="InterPro" id="IPR001206">
    <property type="entry name" value="Diacylglycerol_kinase_cat_dom"/>
</dbReference>
<keyword evidence="2" id="KW-0808">Transferase</keyword>